<evidence type="ECO:0000313" key="5">
    <source>
        <dbReference type="Proteomes" id="UP000005408"/>
    </source>
</evidence>
<dbReference type="EnsemblMetazoa" id="G34817.1">
    <property type="protein sequence ID" value="G34817.1:cds"/>
    <property type="gene ID" value="G34817"/>
</dbReference>
<dbReference type="RefSeq" id="XP_011428361.2">
    <property type="nucleotide sequence ID" value="XM_011430059.4"/>
</dbReference>
<feature type="chain" id="PRO_5042431885" evidence="3">
    <location>
        <begin position="22"/>
        <end position="159"/>
    </location>
</feature>
<evidence type="ECO:0000256" key="2">
    <source>
        <dbReference type="SAM" id="Phobius"/>
    </source>
</evidence>
<name>A0A8W8MKU5_MAGGI</name>
<evidence type="ECO:0000256" key="1">
    <source>
        <dbReference type="SAM" id="MobiDB-lite"/>
    </source>
</evidence>
<dbReference type="EnsemblMetazoa" id="G34817.2">
    <property type="protein sequence ID" value="G34817.2:cds"/>
    <property type="gene ID" value="G34817"/>
</dbReference>
<dbReference type="KEGG" id="crg:105328969"/>
<protein>
    <submittedName>
        <fullName evidence="4">Uncharacterized protein</fullName>
    </submittedName>
</protein>
<keyword evidence="3" id="KW-0732">Signal</keyword>
<proteinExistence type="predicted"/>
<dbReference type="AlphaFoldDB" id="A0A8W8MKU5"/>
<keyword evidence="2" id="KW-0812">Transmembrane</keyword>
<dbReference type="Proteomes" id="UP000005408">
    <property type="component" value="Unassembled WGS sequence"/>
</dbReference>
<evidence type="ECO:0000256" key="3">
    <source>
        <dbReference type="SAM" id="SignalP"/>
    </source>
</evidence>
<dbReference type="GeneID" id="105328969"/>
<feature type="compositionally biased region" description="Polar residues" evidence="1">
    <location>
        <begin position="132"/>
        <end position="159"/>
    </location>
</feature>
<evidence type="ECO:0000313" key="4">
    <source>
        <dbReference type="EnsemblMetazoa" id="G34817.2:cds"/>
    </source>
</evidence>
<feature type="region of interest" description="Disordered" evidence="1">
    <location>
        <begin position="125"/>
        <end position="159"/>
    </location>
</feature>
<sequence length="159" mass="18113">MENVCVYVLLAILSHPQLLSADACNEDGTNDSCWYTFWYVWVALGLFITVLITMVIVYYKHKWSKRRTRVRRIAVVQPQNPPPYEAPSQLPPSYEDSLKHSVAINIPGYHVMESRPGMIRGHHLVNVDPATPQHSRPNQSRGSQLSMPPNYEHATSSRS</sequence>
<feature type="signal peptide" evidence="3">
    <location>
        <begin position="1"/>
        <end position="21"/>
    </location>
</feature>
<dbReference type="OMA" id="SSNDSCW"/>
<keyword evidence="2" id="KW-1133">Transmembrane helix</keyword>
<dbReference type="OrthoDB" id="6097279at2759"/>
<organism evidence="4 5">
    <name type="scientific">Magallana gigas</name>
    <name type="common">Pacific oyster</name>
    <name type="synonym">Crassostrea gigas</name>
    <dbReference type="NCBI Taxonomy" id="29159"/>
    <lineage>
        <taxon>Eukaryota</taxon>
        <taxon>Metazoa</taxon>
        <taxon>Spiralia</taxon>
        <taxon>Lophotrochozoa</taxon>
        <taxon>Mollusca</taxon>
        <taxon>Bivalvia</taxon>
        <taxon>Autobranchia</taxon>
        <taxon>Pteriomorphia</taxon>
        <taxon>Ostreida</taxon>
        <taxon>Ostreoidea</taxon>
        <taxon>Ostreidae</taxon>
        <taxon>Magallana</taxon>
    </lineage>
</organism>
<keyword evidence="5" id="KW-1185">Reference proteome</keyword>
<keyword evidence="2" id="KW-0472">Membrane</keyword>
<accession>A0A8W8MKU5</accession>
<reference evidence="4" key="1">
    <citation type="submission" date="2022-08" db="UniProtKB">
        <authorList>
            <consortium name="EnsemblMetazoa"/>
        </authorList>
    </citation>
    <scope>IDENTIFICATION</scope>
    <source>
        <strain evidence="4">05x7-T-G4-1.051#20</strain>
    </source>
</reference>
<feature type="transmembrane region" description="Helical" evidence="2">
    <location>
        <begin position="37"/>
        <end position="59"/>
    </location>
</feature>